<evidence type="ECO:0000313" key="9">
    <source>
        <dbReference type="Proteomes" id="UP000660680"/>
    </source>
</evidence>
<dbReference type="PANTHER" id="PTHR10371:SF3">
    <property type="entry name" value="NADH DEHYDROGENASE [UBIQUINONE] FLAVOPROTEIN 2, MITOCHONDRIAL"/>
    <property type="match status" value="1"/>
</dbReference>
<name>A0A918L9V7_9PSEU</name>
<keyword evidence="3" id="KW-0479">Metal-binding</keyword>
<keyword evidence="2" id="KW-0001">2Fe-2S</keyword>
<dbReference type="Gene3D" id="3.40.30.10">
    <property type="entry name" value="Glutaredoxin"/>
    <property type="match status" value="1"/>
</dbReference>
<keyword evidence="9" id="KW-1185">Reference proteome</keyword>
<evidence type="ECO:0000256" key="3">
    <source>
        <dbReference type="ARBA" id="ARBA00022723"/>
    </source>
</evidence>
<dbReference type="InterPro" id="IPR041921">
    <property type="entry name" value="NuoE_N"/>
</dbReference>
<dbReference type="EMBL" id="BMRB01000001">
    <property type="protein sequence ID" value="GGS22597.1"/>
    <property type="molecule type" value="Genomic_DNA"/>
</dbReference>
<feature type="region of interest" description="Disordered" evidence="7">
    <location>
        <begin position="1"/>
        <end position="26"/>
    </location>
</feature>
<dbReference type="CDD" id="cd03064">
    <property type="entry name" value="TRX_Fd_NuoE"/>
    <property type="match status" value="1"/>
</dbReference>
<comment type="similarity">
    <text evidence="1">Belongs to the complex I 24 kDa subunit family.</text>
</comment>
<gene>
    <name evidence="8" type="primary">nuoE</name>
    <name evidence="8" type="ORF">GCM10010171_14290</name>
</gene>
<dbReference type="InterPro" id="IPR036249">
    <property type="entry name" value="Thioredoxin-like_sf"/>
</dbReference>
<sequence>MSAESLNTGKTYGGSSVGGGPTHQETVPDVDVVKIAPVPAEHLVEEGTPDLSVFDAKTVERAEAIVARYPQSRSALLPMLHLVQSVEGRVSQAGIHFCAEQLGLTPAEVSAVATFYTMYKRKTCGEHLVSVCTNTLCAVLGGDDIYRRLGEHLGADGKRLGHNETAGEPGAPGSITLEHAECLAACDLGPVIQVNYEYFDNQTVDSAVELVDKLRNGERPAPTRGAPLRDFRTAELELAGFFPEDEAEYQAGVDGPSAAVETLRGAKLAHERGWVAPAMPDEAPLPEVQKK</sequence>
<evidence type="ECO:0000256" key="6">
    <source>
        <dbReference type="ARBA" id="ARBA00034078"/>
    </source>
</evidence>
<evidence type="ECO:0000313" key="8">
    <source>
        <dbReference type="EMBL" id="GGS22597.1"/>
    </source>
</evidence>
<dbReference type="GO" id="GO:0003954">
    <property type="term" value="F:NADH dehydrogenase activity"/>
    <property type="evidence" value="ECO:0007669"/>
    <property type="project" value="TreeGrafter"/>
</dbReference>
<reference evidence="8" key="1">
    <citation type="journal article" date="2014" name="Int. J. Syst. Evol. Microbiol.">
        <title>Complete genome sequence of Corynebacterium casei LMG S-19264T (=DSM 44701T), isolated from a smear-ripened cheese.</title>
        <authorList>
            <consortium name="US DOE Joint Genome Institute (JGI-PGF)"/>
            <person name="Walter F."/>
            <person name="Albersmeier A."/>
            <person name="Kalinowski J."/>
            <person name="Ruckert C."/>
        </authorList>
    </citation>
    <scope>NUCLEOTIDE SEQUENCE</scope>
    <source>
        <strain evidence="8">JCM 3276</strain>
    </source>
</reference>
<feature type="compositionally biased region" description="Gly residues" evidence="7">
    <location>
        <begin position="11"/>
        <end position="21"/>
    </location>
</feature>
<feature type="compositionally biased region" description="Polar residues" evidence="7">
    <location>
        <begin position="1"/>
        <end position="10"/>
    </location>
</feature>
<proteinExistence type="inferred from homology"/>
<dbReference type="AlphaFoldDB" id="A0A918L9V7"/>
<evidence type="ECO:0000256" key="1">
    <source>
        <dbReference type="ARBA" id="ARBA00010643"/>
    </source>
</evidence>
<dbReference type="PANTHER" id="PTHR10371">
    <property type="entry name" value="NADH DEHYDROGENASE UBIQUINONE FLAVOPROTEIN 2, MITOCHONDRIAL"/>
    <property type="match status" value="1"/>
</dbReference>
<dbReference type="Pfam" id="PF01257">
    <property type="entry name" value="2Fe-2S_thioredx"/>
    <property type="match status" value="1"/>
</dbReference>
<dbReference type="Gene3D" id="1.10.10.1590">
    <property type="entry name" value="NADH-quinone oxidoreductase subunit E"/>
    <property type="match status" value="1"/>
</dbReference>
<evidence type="ECO:0000256" key="2">
    <source>
        <dbReference type="ARBA" id="ARBA00022714"/>
    </source>
</evidence>
<evidence type="ECO:0000256" key="7">
    <source>
        <dbReference type="SAM" id="MobiDB-lite"/>
    </source>
</evidence>
<dbReference type="SUPFAM" id="SSF52833">
    <property type="entry name" value="Thioredoxin-like"/>
    <property type="match status" value="1"/>
</dbReference>
<keyword evidence="4" id="KW-0408">Iron</keyword>
<reference evidence="8" key="2">
    <citation type="submission" date="2020-09" db="EMBL/GenBank/DDBJ databases">
        <authorList>
            <person name="Sun Q."/>
            <person name="Ohkuma M."/>
        </authorList>
    </citation>
    <scope>NUCLEOTIDE SEQUENCE</scope>
    <source>
        <strain evidence="8">JCM 3276</strain>
    </source>
</reference>
<dbReference type="NCBIfam" id="NF005721">
    <property type="entry name" value="PRK07539.1-1"/>
    <property type="match status" value="1"/>
</dbReference>
<evidence type="ECO:0000256" key="4">
    <source>
        <dbReference type="ARBA" id="ARBA00023004"/>
    </source>
</evidence>
<dbReference type="InterPro" id="IPR042128">
    <property type="entry name" value="NuoE_dom"/>
</dbReference>
<organism evidence="8 9">
    <name type="scientific">Actinokineospora fastidiosa</name>
    <dbReference type="NCBI Taxonomy" id="1816"/>
    <lineage>
        <taxon>Bacteria</taxon>
        <taxon>Bacillati</taxon>
        <taxon>Actinomycetota</taxon>
        <taxon>Actinomycetes</taxon>
        <taxon>Pseudonocardiales</taxon>
        <taxon>Pseudonocardiaceae</taxon>
        <taxon>Actinokineospora</taxon>
    </lineage>
</organism>
<protein>
    <submittedName>
        <fullName evidence="8">NADH-quinone oxidoreductase subunit E</fullName>
    </submittedName>
</protein>
<comment type="caution">
    <text evidence="8">The sequence shown here is derived from an EMBL/GenBank/DDBJ whole genome shotgun (WGS) entry which is preliminary data.</text>
</comment>
<evidence type="ECO:0000256" key="5">
    <source>
        <dbReference type="ARBA" id="ARBA00023014"/>
    </source>
</evidence>
<dbReference type="GO" id="GO:0051537">
    <property type="term" value="F:2 iron, 2 sulfur cluster binding"/>
    <property type="evidence" value="ECO:0007669"/>
    <property type="project" value="UniProtKB-KW"/>
</dbReference>
<dbReference type="FunFam" id="1.10.10.1590:FF:000001">
    <property type="entry name" value="NADH-quinone oxidoreductase subunit E"/>
    <property type="match status" value="1"/>
</dbReference>
<comment type="cofactor">
    <cofactor evidence="6">
        <name>[2Fe-2S] cluster</name>
        <dbReference type="ChEBI" id="CHEBI:190135"/>
    </cofactor>
</comment>
<dbReference type="Proteomes" id="UP000660680">
    <property type="component" value="Unassembled WGS sequence"/>
</dbReference>
<accession>A0A918L9V7</accession>
<dbReference type="GO" id="GO:0046872">
    <property type="term" value="F:metal ion binding"/>
    <property type="evidence" value="ECO:0007669"/>
    <property type="project" value="UniProtKB-KW"/>
</dbReference>
<keyword evidence="5" id="KW-0411">Iron-sulfur</keyword>